<protein>
    <recommendedName>
        <fullName evidence="2">Peptidase S1 domain-containing protein</fullName>
    </recommendedName>
</protein>
<reference evidence="4" key="1">
    <citation type="submission" date="2025-08" db="UniProtKB">
        <authorList>
            <consortium name="RefSeq"/>
        </authorList>
    </citation>
    <scope>IDENTIFICATION</scope>
    <source>
        <strain evidence="4">14028-0561.14</strain>
        <tissue evidence="4">Whole fly</tissue>
    </source>
</reference>
<dbReference type="SUPFAM" id="SSF50494">
    <property type="entry name" value="Trypsin-like serine proteases"/>
    <property type="match status" value="1"/>
</dbReference>
<sequence length="325" mass="35972">MAWRSFILLTTLPVLLTWAQSEQAEGSFCPFMANYPSSTCMKTCPIIEDYIIKKQLKREDVVTCNQAQGLICCPNQPPQDTSLQQGSGRPPPLFESNARKYRHLAELAFNTEHFSDHTFRCTGVLVRPNFVLTSALCGESLEGHKSPTRARLGLIKLYNGPIEFRYDRPGASNYNNDLSLLKLNGSFKEKFVAHICTQREFDSANKLVAVGFSQRNGTNCHPFQMEVSLREFSSSAVEVNLPVRGIGNETHFYVRPIKPLRSEAGACNQCLRGSASILHAVLPDDGICVAGVATPTSSNCHDSGAQLYYTSLINADVAKFIRDAQ</sequence>
<dbReference type="PANTHER" id="PTHR24260:SF147">
    <property type="entry name" value="EG:BACR7A4.3 PROTEIN-RELATED"/>
    <property type="match status" value="1"/>
</dbReference>
<dbReference type="GO" id="GO:0004252">
    <property type="term" value="F:serine-type endopeptidase activity"/>
    <property type="evidence" value="ECO:0007669"/>
    <property type="project" value="InterPro"/>
</dbReference>
<dbReference type="RefSeq" id="XP_017034581.1">
    <property type="nucleotide sequence ID" value="XM_017179092.2"/>
</dbReference>
<evidence type="ECO:0000259" key="2">
    <source>
        <dbReference type="Pfam" id="PF00089"/>
    </source>
</evidence>
<keyword evidence="1" id="KW-0732">Signal</keyword>
<dbReference type="Proteomes" id="UP001652661">
    <property type="component" value="Chromosome X"/>
</dbReference>
<dbReference type="GeneID" id="108083348"/>
<dbReference type="Gene3D" id="2.40.10.10">
    <property type="entry name" value="Trypsin-like serine proteases"/>
    <property type="match status" value="1"/>
</dbReference>
<dbReference type="InterPro" id="IPR009003">
    <property type="entry name" value="Peptidase_S1_PA"/>
</dbReference>
<feature type="chain" id="PRO_5027818852" description="Peptidase S1 domain-containing protein" evidence="1">
    <location>
        <begin position="20"/>
        <end position="325"/>
    </location>
</feature>
<proteinExistence type="predicted"/>
<evidence type="ECO:0000313" key="3">
    <source>
        <dbReference type="Proteomes" id="UP001652661"/>
    </source>
</evidence>
<evidence type="ECO:0000313" key="4">
    <source>
        <dbReference type="RefSeq" id="XP_017034581.1"/>
    </source>
</evidence>
<dbReference type="Pfam" id="PF00089">
    <property type="entry name" value="Trypsin"/>
    <property type="match status" value="1"/>
</dbReference>
<accession>A0A6P4JG77</accession>
<dbReference type="InterPro" id="IPR043504">
    <property type="entry name" value="Peptidase_S1_PA_chymotrypsin"/>
</dbReference>
<organism evidence="3 4">
    <name type="scientific">Drosophila kikkawai</name>
    <name type="common">Fruit fly</name>
    <dbReference type="NCBI Taxonomy" id="30033"/>
    <lineage>
        <taxon>Eukaryota</taxon>
        <taxon>Metazoa</taxon>
        <taxon>Ecdysozoa</taxon>
        <taxon>Arthropoda</taxon>
        <taxon>Hexapoda</taxon>
        <taxon>Insecta</taxon>
        <taxon>Pterygota</taxon>
        <taxon>Neoptera</taxon>
        <taxon>Endopterygota</taxon>
        <taxon>Diptera</taxon>
        <taxon>Brachycera</taxon>
        <taxon>Muscomorpha</taxon>
        <taxon>Ephydroidea</taxon>
        <taxon>Drosophilidae</taxon>
        <taxon>Drosophila</taxon>
        <taxon>Sophophora</taxon>
    </lineage>
</organism>
<gene>
    <name evidence="4" type="primary">LOC108083348</name>
</gene>
<dbReference type="AlphaFoldDB" id="A0A6P4JG77"/>
<evidence type="ECO:0000256" key="1">
    <source>
        <dbReference type="SAM" id="SignalP"/>
    </source>
</evidence>
<dbReference type="InterPro" id="IPR051333">
    <property type="entry name" value="CLIP_Serine_Protease"/>
</dbReference>
<dbReference type="OrthoDB" id="7872189at2759"/>
<dbReference type="GO" id="GO:0006508">
    <property type="term" value="P:proteolysis"/>
    <property type="evidence" value="ECO:0007669"/>
    <property type="project" value="InterPro"/>
</dbReference>
<dbReference type="PANTHER" id="PTHR24260">
    <property type="match status" value="1"/>
</dbReference>
<feature type="signal peptide" evidence="1">
    <location>
        <begin position="1"/>
        <end position="19"/>
    </location>
</feature>
<name>A0A6P4JG77_DROKI</name>
<dbReference type="InterPro" id="IPR001254">
    <property type="entry name" value="Trypsin_dom"/>
</dbReference>
<keyword evidence="3" id="KW-1185">Reference proteome</keyword>
<feature type="domain" description="Peptidase S1" evidence="2">
    <location>
        <begin position="99"/>
        <end position="216"/>
    </location>
</feature>